<reference evidence="2 3" key="1">
    <citation type="journal article" date="2006" name="Science">
        <title>Genome of rice cluster I archaea -- the key methane producers in the rice rhizosphere.</title>
        <authorList>
            <person name="Erkel C."/>
            <person name="Kube M."/>
            <person name="Reinhardt R."/>
            <person name="Liesack W."/>
        </authorList>
    </citation>
    <scope>NUCLEOTIDE SEQUENCE [LARGE SCALE GENOMIC DNA]</scope>
    <source>
        <strain evidence="3">DSM 22066 / NBRC 105507 / MRE50</strain>
    </source>
</reference>
<keyword evidence="1" id="KW-0812">Transmembrane</keyword>
<accession>Q0W7L9</accession>
<dbReference type="AlphaFoldDB" id="Q0W7L9"/>
<keyword evidence="1" id="KW-1133">Transmembrane helix</keyword>
<dbReference type="EMBL" id="AM114193">
    <property type="protein sequence ID" value="CAJ35624.1"/>
    <property type="molecule type" value="Genomic_DNA"/>
</dbReference>
<feature type="transmembrane region" description="Helical" evidence="1">
    <location>
        <begin position="70"/>
        <end position="90"/>
    </location>
</feature>
<keyword evidence="1" id="KW-0472">Membrane</keyword>
<feature type="transmembrane region" description="Helical" evidence="1">
    <location>
        <begin position="44"/>
        <end position="64"/>
    </location>
</feature>
<gene>
    <name evidence="2" type="ORF">NRC14</name>
</gene>
<name>Q0W7L9_METAR</name>
<dbReference type="eggNOG" id="arCOG11697">
    <property type="taxonomic scope" value="Archaea"/>
</dbReference>
<proteinExistence type="predicted"/>
<evidence type="ECO:0000313" key="2">
    <source>
        <dbReference type="EMBL" id="CAJ35624.1"/>
    </source>
</evidence>
<keyword evidence="3" id="KW-1185">Reference proteome</keyword>
<feature type="transmembrane region" description="Helical" evidence="1">
    <location>
        <begin position="6"/>
        <end position="23"/>
    </location>
</feature>
<dbReference type="Proteomes" id="UP000000663">
    <property type="component" value="Chromosome"/>
</dbReference>
<sequence length="96" mass="10409">MLWMTIAVVALLVVLTIYSVLVKKRSGEPQDERSAKCSLLASRNGFIVAIALVTLLGVTVKLGAPISMDSLVQMTWGLSTATYFLSYIAYKRLGLA</sequence>
<dbReference type="KEGG" id="rci:NRC14"/>
<organism evidence="2 3">
    <name type="scientific">Methanocella arvoryzae (strain DSM 22066 / NBRC 105507 / MRE50)</name>
    <dbReference type="NCBI Taxonomy" id="351160"/>
    <lineage>
        <taxon>Archaea</taxon>
        <taxon>Methanobacteriati</taxon>
        <taxon>Methanobacteriota</taxon>
        <taxon>Stenosarchaea group</taxon>
        <taxon>Methanomicrobia</taxon>
        <taxon>Methanocellales</taxon>
        <taxon>Methanocellaceae</taxon>
        <taxon>Methanocella</taxon>
    </lineage>
</organism>
<evidence type="ECO:0000256" key="1">
    <source>
        <dbReference type="SAM" id="Phobius"/>
    </source>
</evidence>
<evidence type="ECO:0000313" key="3">
    <source>
        <dbReference type="Proteomes" id="UP000000663"/>
    </source>
</evidence>
<protein>
    <submittedName>
        <fullName evidence="2">Uncharacterized protein</fullName>
    </submittedName>
</protein>